<dbReference type="OrthoDB" id="7305224at2"/>
<comment type="caution">
    <text evidence="1">The sequence shown here is derived from an EMBL/GenBank/DDBJ whole genome shotgun (WGS) entry which is preliminary data.</text>
</comment>
<dbReference type="Gene3D" id="1.10.260.40">
    <property type="entry name" value="lambda repressor-like DNA-binding domains"/>
    <property type="match status" value="1"/>
</dbReference>
<evidence type="ECO:0000313" key="1">
    <source>
        <dbReference type="EMBL" id="RUQ61981.1"/>
    </source>
</evidence>
<reference evidence="1 2" key="1">
    <citation type="submission" date="2018-12" db="EMBL/GenBank/DDBJ databases">
        <authorList>
            <person name="Yang Y."/>
        </authorList>
    </citation>
    <scope>NUCLEOTIDE SEQUENCE [LARGE SCALE GENOMIC DNA]</scope>
    <source>
        <strain evidence="1 2">GSF71</strain>
    </source>
</reference>
<keyword evidence="2" id="KW-1185">Reference proteome</keyword>
<gene>
    <name evidence="1" type="ORF">EJ913_29300</name>
</gene>
<dbReference type="InterPro" id="IPR010982">
    <property type="entry name" value="Lambda_DNA-bd_dom_sf"/>
</dbReference>
<accession>A0A433IZY6</accession>
<dbReference type="Proteomes" id="UP000280346">
    <property type="component" value="Unassembled WGS sequence"/>
</dbReference>
<organism evidence="1 2">
    <name type="scientific">Azospirillum doebereinerae</name>
    <dbReference type="NCBI Taxonomy" id="92933"/>
    <lineage>
        <taxon>Bacteria</taxon>
        <taxon>Pseudomonadati</taxon>
        <taxon>Pseudomonadota</taxon>
        <taxon>Alphaproteobacteria</taxon>
        <taxon>Rhodospirillales</taxon>
        <taxon>Azospirillaceae</taxon>
        <taxon>Azospirillum</taxon>
    </lineage>
</organism>
<evidence type="ECO:0000313" key="2">
    <source>
        <dbReference type="Proteomes" id="UP000280346"/>
    </source>
</evidence>
<dbReference type="EMBL" id="RZIJ01000042">
    <property type="protein sequence ID" value="RUQ61981.1"/>
    <property type="molecule type" value="Genomic_DNA"/>
</dbReference>
<protein>
    <submittedName>
        <fullName evidence="1">Uncharacterized protein</fullName>
    </submittedName>
</protein>
<sequence>MDTPPKTDITAALNRVLATHKERLRSKNHWAGLAKIPATTVLDAFKGANSTIDTLTKLAEGAGLTLAELLAYGDPDWQVQVKTRNTFRSWTIDEVEGLIRALERRSGPQDAGAS</sequence>
<name>A0A433IZY6_9PROT</name>
<dbReference type="AlphaFoldDB" id="A0A433IZY6"/>
<dbReference type="RefSeq" id="WP_127004651.1">
    <property type="nucleotide sequence ID" value="NZ_JBNPXW010000029.1"/>
</dbReference>
<dbReference type="GO" id="GO:0003677">
    <property type="term" value="F:DNA binding"/>
    <property type="evidence" value="ECO:0007669"/>
    <property type="project" value="InterPro"/>
</dbReference>
<proteinExistence type="predicted"/>